<dbReference type="PROSITE" id="PS51186">
    <property type="entry name" value="GNAT"/>
    <property type="match status" value="1"/>
</dbReference>
<dbReference type="InterPro" id="IPR016181">
    <property type="entry name" value="Acyl_CoA_acyltransferase"/>
</dbReference>
<dbReference type="GO" id="GO:0016740">
    <property type="term" value="F:transferase activity"/>
    <property type="evidence" value="ECO:0007669"/>
    <property type="project" value="UniProtKB-KW"/>
</dbReference>
<dbReference type="InterPro" id="IPR000182">
    <property type="entry name" value="GNAT_dom"/>
</dbReference>
<accession>A0ABU8EVI8</accession>
<dbReference type="Proteomes" id="UP001382455">
    <property type="component" value="Unassembled WGS sequence"/>
</dbReference>
<evidence type="ECO:0000313" key="3">
    <source>
        <dbReference type="Proteomes" id="UP001382455"/>
    </source>
</evidence>
<organism evidence="2 3">
    <name type="scientific">Pseudoalteromonas spongiae</name>
    <dbReference type="NCBI Taxonomy" id="298657"/>
    <lineage>
        <taxon>Bacteria</taxon>
        <taxon>Pseudomonadati</taxon>
        <taxon>Pseudomonadota</taxon>
        <taxon>Gammaproteobacteria</taxon>
        <taxon>Alteromonadales</taxon>
        <taxon>Pseudoalteromonadaceae</taxon>
        <taxon>Pseudoalteromonas</taxon>
    </lineage>
</organism>
<comment type="caution">
    <text evidence="2">The sequence shown here is derived from an EMBL/GenBank/DDBJ whole genome shotgun (WGS) entry which is preliminary data.</text>
</comment>
<name>A0ABU8EVI8_9GAMM</name>
<gene>
    <name evidence="2" type="ORF">WAE96_15090</name>
</gene>
<dbReference type="SUPFAM" id="SSF55729">
    <property type="entry name" value="Acyl-CoA N-acyltransferases (Nat)"/>
    <property type="match status" value="1"/>
</dbReference>
<dbReference type="Pfam" id="PF13302">
    <property type="entry name" value="Acetyltransf_3"/>
    <property type="match status" value="1"/>
</dbReference>
<feature type="domain" description="N-acetyltransferase" evidence="1">
    <location>
        <begin position="1"/>
        <end position="157"/>
    </location>
</feature>
<dbReference type="EC" id="2.-.-.-" evidence="2"/>
<keyword evidence="3" id="KW-1185">Reference proteome</keyword>
<dbReference type="EMBL" id="JBAWKS010000002">
    <property type="protein sequence ID" value="MEI4550995.1"/>
    <property type="molecule type" value="Genomic_DNA"/>
</dbReference>
<evidence type="ECO:0000259" key="1">
    <source>
        <dbReference type="PROSITE" id="PS51186"/>
    </source>
</evidence>
<reference evidence="2 3" key="1">
    <citation type="submission" date="2023-12" db="EMBL/GenBank/DDBJ databases">
        <title>Friends and Foes: Symbiotic and Algicidal bacterial influence on Karenia brevis blooms.</title>
        <authorList>
            <person name="Fei C."/>
            <person name="Mohamed A.R."/>
            <person name="Booker A."/>
            <person name="Arshad M."/>
            <person name="Klass S."/>
            <person name="Ahn S."/>
            <person name="Gilbert P.M."/>
            <person name="Heil C.A."/>
            <person name="Martinez J.M."/>
            <person name="Amin S.A."/>
        </authorList>
    </citation>
    <scope>NUCLEOTIDE SEQUENCE [LARGE SCALE GENOMIC DNA]</scope>
    <source>
        <strain evidence="2 3">CE15</strain>
    </source>
</reference>
<proteinExistence type="predicted"/>
<sequence>MKFETLNSSHSKQLLDFELENKAWFESFIAPRDADFYSNVGVSKHVAVLEATMRSKSGYSAVLIQNDAIVARANLKDITGDTAYIGYRVAKNMTSQGIASLCVAQLIKVAAQQFSLTTLRAQVLNNNPASERVLHKFAFQAASTQPDFLRLNGQSLACTEFSLRLSELNQQALQAKSSLVSSKVGC</sequence>
<keyword evidence="2" id="KW-0808">Transferase</keyword>
<dbReference type="Gene3D" id="3.40.630.30">
    <property type="match status" value="1"/>
</dbReference>
<protein>
    <submittedName>
        <fullName evidence="2">GNAT family protein</fullName>
        <ecNumber evidence="2">2.-.-.-</ecNumber>
    </submittedName>
</protein>
<evidence type="ECO:0000313" key="2">
    <source>
        <dbReference type="EMBL" id="MEI4550995.1"/>
    </source>
</evidence>
<dbReference type="RefSeq" id="WP_336436043.1">
    <property type="nucleotide sequence ID" value="NZ_JBAWKS010000002.1"/>
</dbReference>